<dbReference type="EMBL" id="JASPKY010000041">
    <property type="protein sequence ID" value="KAK9746245.1"/>
    <property type="molecule type" value="Genomic_DNA"/>
</dbReference>
<keyword evidence="2" id="KW-1185">Reference proteome</keyword>
<protein>
    <submittedName>
        <fullName evidence="1">Uncharacterized protein</fullName>
    </submittedName>
</protein>
<reference evidence="1 2" key="1">
    <citation type="journal article" date="2024" name="BMC Genomics">
        <title>De novo assembly and annotation of Popillia japonica's genome with initial clues to its potential as an invasive pest.</title>
        <authorList>
            <person name="Cucini C."/>
            <person name="Boschi S."/>
            <person name="Funari R."/>
            <person name="Cardaioli E."/>
            <person name="Iannotti N."/>
            <person name="Marturano G."/>
            <person name="Paoli F."/>
            <person name="Bruttini M."/>
            <person name="Carapelli A."/>
            <person name="Frati F."/>
            <person name="Nardi F."/>
        </authorList>
    </citation>
    <scope>NUCLEOTIDE SEQUENCE [LARGE SCALE GENOMIC DNA]</scope>
    <source>
        <strain evidence="1">DMR45628</strain>
    </source>
</reference>
<gene>
    <name evidence="1" type="ORF">QE152_g6325</name>
</gene>
<dbReference type="Proteomes" id="UP001458880">
    <property type="component" value="Unassembled WGS sequence"/>
</dbReference>
<sequence length="92" mass="10881">MYSINVVSVNCSYDVNVDKIICVLYIFLQPGKTFHHKKNGVVVGETDQFNRNISNINNRPHLHNIRYHHQRMDTLRIYAERKAEYETKPTSF</sequence>
<accession>A0AAW1MIZ5</accession>
<comment type="caution">
    <text evidence="1">The sequence shown here is derived from an EMBL/GenBank/DDBJ whole genome shotgun (WGS) entry which is preliminary data.</text>
</comment>
<evidence type="ECO:0000313" key="2">
    <source>
        <dbReference type="Proteomes" id="UP001458880"/>
    </source>
</evidence>
<proteinExistence type="predicted"/>
<dbReference type="AlphaFoldDB" id="A0AAW1MIZ5"/>
<name>A0AAW1MIZ5_POPJA</name>
<evidence type="ECO:0000313" key="1">
    <source>
        <dbReference type="EMBL" id="KAK9746245.1"/>
    </source>
</evidence>
<organism evidence="1 2">
    <name type="scientific">Popillia japonica</name>
    <name type="common">Japanese beetle</name>
    <dbReference type="NCBI Taxonomy" id="7064"/>
    <lineage>
        <taxon>Eukaryota</taxon>
        <taxon>Metazoa</taxon>
        <taxon>Ecdysozoa</taxon>
        <taxon>Arthropoda</taxon>
        <taxon>Hexapoda</taxon>
        <taxon>Insecta</taxon>
        <taxon>Pterygota</taxon>
        <taxon>Neoptera</taxon>
        <taxon>Endopterygota</taxon>
        <taxon>Coleoptera</taxon>
        <taxon>Polyphaga</taxon>
        <taxon>Scarabaeiformia</taxon>
        <taxon>Scarabaeidae</taxon>
        <taxon>Rutelinae</taxon>
        <taxon>Popillia</taxon>
    </lineage>
</organism>